<protein>
    <submittedName>
        <fullName evidence="1">Uncharacterized protein</fullName>
    </submittedName>
</protein>
<reference evidence="1" key="2">
    <citation type="journal article" date="2015" name="Fish Shellfish Immunol.">
        <title>Early steps in the European eel (Anguilla anguilla)-Vibrio vulnificus interaction in the gills: Role of the RtxA13 toxin.</title>
        <authorList>
            <person name="Callol A."/>
            <person name="Pajuelo D."/>
            <person name="Ebbesson L."/>
            <person name="Teles M."/>
            <person name="MacKenzie S."/>
            <person name="Amaro C."/>
        </authorList>
    </citation>
    <scope>NUCLEOTIDE SEQUENCE</scope>
</reference>
<accession>A0A0E9R0A3</accession>
<dbReference type="AlphaFoldDB" id="A0A0E9R0A3"/>
<sequence>MLMSMAQYETTFPISPLRLSTDGGIGTDLVESCGGETNVKQNSFFGGVGVLAPGW</sequence>
<proteinExistence type="predicted"/>
<organism evidence="1">
    <name type="scientific">Anguilla anguilla</name>
    <name type="common">European freshwater eel</name>
    <name type="synonym">Muraena anguilla</name>
    <dbReference type="NCBI Taxonomy" id="7936"/>
    <lineage>
        <taxon>Eukaryota</taxon>
        <taxon>Metazoa</taxon>
        <taxon>Chordata</taxon>
        <taxon>Craniata</taxon>
        <taxon>Vertebrata</taxon>
        <taxon>Euteleostomi</taxon>
        <taxon>Actinopterygii</taxon>
        <taxon>Neopterygii</taxon>
        <taxon>Teleostei</taxon>
        <taxon>Anguilliformes</taxon>
        <taxon>Anguillidae</taxon>
        <taxon>Anguilla</taxon>
    </lineage>
</organism>
<dbReference type="EMBL" id="GBXM01086672">
    <property type="protein sequence ID" value="JAH21905.1"/>
    <property type="molecule type" value="Transcribed_RNA"/>
</dbReference>
<name>A0A0E9R0A3_ANGAN</name>
<evidence type="ECO:0000313" key="1">
    <source>
        <dbReference type="EMBL" id="JAH21905.1"/>
    </source>
</evidence>
<reference evidence="1" key="1">
    <citation type="submission" date="2014-11" db="EMBL/GenBank/DDBJ databases">
        <authorList>
            <person name="Amaro Gonzalez C."/>
        </authorList>
    </citation>
    <scope>NUCLEOTIDE SEQUENCE</scope>
</reference>